<accession>A0A835G8Z2</accession>
<evidence type="ECO:0000313" key="2">
    <source>
        <dbReference type="Proteomes" id="UP000648187"/>
    </source>
</evidence>
<dbReference type="AlphaFoldDB" id="A0A835G8Z2"/>
<organism evidence="1 2">
    <name type="scientific">Spodoptera exigua</name>
    <name type="common">Beet armyworm</name>
    <name type="synonym">Noctua fulgens</name>
    <dbReference type="NCBI Taxonomy" id="7107"/>
    <lineage>
        <taxon>Eukaryota</taxon>
        <taxon>Metazoa</taxon>
        <taxon>Ecdysozoa</taxon>
        <taxon>Arthropoda</taxon>
        <taxon>Hexapoda</taxon>
        <taxon>Insecta</taxon>
        <taxon>Pterygota</taxon>
        <taxon>Neoptera</taxon>
        <taxon>Endopterygota</taxon>
        <taxon>Lepidoptera</taxon>
        <taxon>Glossata</taxon>
        <taxon>Ditrysia</taxon>
        <taxon>Noctuoidea</taxon>
        <taxon>Noctuidae</taxon>
        <taxon>Amphipyrinae</taxon>
        <taxon>Spodoptera</taxon>
    </lineage>
</organism>
<keyword evidence="2" id="KW-1185">Reference proteome</keyword>
<reference evidence="1" key="1">
    <citation type="submission" date="2020-08" db="EMBL/GenBank/DDBJ databases">
        <title>Spodoptera exigua strain:BAW_Kor-Di-RS1 Genome sequencing and assembly.</title>
        <authorList>
            <person name="Kim J."/>
            <person name="Nam H.Y."/>
            <person name="Kwon M."/>
            <person name="Choi J.H."/>
            <person name="Cho S.R."/>
            <person name="Kim G.-H."/>
        </authorList>
    </citation>
    <scope>NUCLEOTIDE SEQUENCE</scope>
    <source>
        <strain evidence="1">BAW_Kor-Di-RS1</strain>
        <tissue evidence="1">Whole-body</tissue>
    </source>
</reference>
<gene>
    <name evidence="1" type="ORF">HW555_011397</name>
</gene>
<protein>
    <submittedName>
        <fullName evidence="1">Uncharacterized protein</fullName>
    </submittedName>
</protein>
<evidence type="ECO:0000313" key="1">
    <source>
        <dbReference type="EMBL" id="KAF9409155.1"/>
    </source>
</evidence>
<comment type="caution">
    <text evidence="1">The sequence shown here is derived from an EMBL/GenBank/DDBJ whole genome shotgun (WGS) entry which is preliminary data.</text>
</comment>
<dbReference type="EMBL" id="JACKWZ010000333">
    <property type="protein sequence ID" value="KAF9409155.1"/>
    <property type="molecule type" value="Genomic_DNA"/>
</dbReference>
<sequence length="120" mass="13708">MTASEEPQISQMYLWLGGKNEVRGCSDRWCFKHADWVSKCLSNISFLEKPRKQSEHLYAASTYFLSSALARKFFKASSSFSNIHNIIQPNGMMKEIHTVELVRDSLVPALYTIIVAFRGD</sequence>
<proteinExistence type="predicted"/>
<name>A0A835G8Z2_SPOEX</name>
<dbReference type="Proteomes" id="UP000648187">
    <property type="component" value="Unassembled WGS sequence"/>
</dbReference>